<dbReference type="SMART" id="SM00342">
    <property type="entry name" value="HTH_ARAC"/>
    <property type="match status" value="1"/>
</dbReference>
<keyword evidence="1" id="KW-0805">Transcription regulation</keyword>
<dbReference type="Pfam" id="PF12833">
    <property type="entry name" value="HTH_18"/>
    <property type="match status" value="1"/>
</dbReference>
<protein>
    <recommendedName>
        <fullName evidence="5">HTH araC/xylS-type domain-containing protein</fullName>
    </recommendedName>
</protein>
<dbReference type="PANTHER" id="PTHR46796">
    <property type="entry name" value="HTH-TYPE TRANSCRIPTIONAL ACTIVATOR RHAS-RELATED"/>
    <property type="match status" value="1"/>
</dbReference>
<accession>W5YLH0</accession>
<evidence type="ECO:0000313" key="7">
    <source>
        <dbReference type="Proteomes" id="UP000061489"/>
    </source>
</evidence>
<evidence type="ECO:0000256" key="4">
    <source>
        <dbReference type="ARBA" id="ARBA00037345"/>
    </source>
</evidence>
<keyword evidence="2" id="KW-0238">DNA-binding</keyword>
<evidence type="ECO:0000259" key="5">
    <source>
        <dbReference type="PROSITE" id="PS01124"/>
    </source>
</evidence>
<dbReference type="GO" id="GO:0043565">
    <property type="term" value="F:sequence-specific DNA binding"/>
    <property type="evidence" value="ECO:0007669"/>
    <property type="project" value="InterPro"/>
</dbReference>
<dbReference type="Proteomes" id="UP000061489">
    <property type="component" value="Chromosome"/>
</dbReference>
<keyword evidence="3" id="KW-0804">Transcription</keyword>
<evidence type="ECO:0000313" key="6">
    <source>
        <dbReference type="EMBL" id="AHI30067.1"/>
    </source>
</evidence>
<organism evidence="6 7">
    <name type="scientific">Marinobacter similis</name>
    <dbReference type="NCBI Taxonomy" id="1420916"/>
    <lineage>
        <taxon>Bacteria</taxon>
        <taxon>Pseudomonadati</taxon>
        <taxon>Pseudomonadota</taxon>
        <taxon>Gammaproteobacteria</taxon>
        <taxon>Pseudomonadales</taxon>
        <taxon>Marinobacteraceae</taxon>
        <taxon>Marinobacter</taxon>
    </lineage>
</organism>
<dbReference type="HOGENOM" id="CLU_000445_81_14_6"/>
<reference evidence="6 7" key="1">
    <citation type="journal article" date="2014" name="Genome Announc.">
        <title>Draft Genome Sequences of Marinobacter similis A3d10T and Marinobacter salarius R9SW1T.</title>
        <authorList>
            <person name="Ivanova E.P."/>
            <person name="Ng H.J."/>
            <person name="Webb H.K."/>
            <person name="Feng G."/>
            <person name="Oshima K."/>
            <person name="Hattori M."/>
            <person name="Ohkuma M."/>
            <person name="Sergeev A.F."/>
            <person name="Mikhailov V.V."/>
            <person name="Crawford R.J."/>
            <person name="Sawabe T."/>
        </authorList>
    </citation>
    <scope>NUCLEOTIDE SEQUENCE [LARGE SCALE GENOMIC DNA]</scope>
    <source>
        <strain evidence="6 7">A3d10</strain>
    </source>
</reference>
<dbReference type="KEGG" id="msx:AU14_09120"/>
<feature type="domain" description="HTH araC/xylS-type" evidence="5">
    <location>
        <begin position="2"/>
        <end position="99"/>
    </location>
</feature>
<evidence type="ECO:0000256" key="1">
    <source>
        <dbReference type="ARBA" id="ARBA00023015"/>
    </source>
</evidence>
<evidence type="ECO:0000256" key="3">
    <source>
        <dbReference type="ARBA" id="ARBA00023163"/>
    </source>
</evidence>
<evidence type="ECO:0000256" key="2">
    <source>
        <dbReference type="ARBA" id="ARBA00023125"/>
    </source>
</evidence>
<dbReference type="GO" id="GO:0003700">
    <property type="term" value="F:DNA-binding transcription factor activity"/>
    <property type="evidence" value="ECO:0007669"/>
    <property type="project" value="InterPro"/>
</dbReference>
<keyword evidence="7" id="KW-1185">Reference proteome</keyword>
<dbReference type="AlphaFoldDB" id="W5YLH0"/>
<dbReference type="SUPFAM" id="SSF46689">
    <property type="entry name" value="Homeodomain-like"/>
    <property type="match status" value="1"/>
</dbReference>
<dbReference type="Gene3D" id="1.10.10.60">
    <property type="entry name" value="Homeodomain-like"/>
    <property type="match status" value="1"/>
</dbReference>
<dbReference type="PROSITE" id="PS01124">
    <property type="entry name" value="HTH_ARAC_FAMILY_2"/>
    <property type="match status" value="1"/>
</dbReference>
<dbReference type="InterPro" id="IPR018060">
    <property type="entry name" value="HTH_AraC"/>
</dbReference>
<proteinExistence type="predicted"/>
<gene>
    <name evidence="6" type="ORF">AU14_09120</name>
</gene>
<dbReference type="STRING" id="1420916.AU14_09120"/>
<name>W5YLH0_9GAMM</name>
<sequence>MRKICDELRSQLPDKVDVSRLAQAVGLSSSRLSHLFRQQTGVTLRRFLLHLKMNQVLAQWERGKSMSQLAMDAGFYDQPHFVRTARGMFDAMPSEYVTTGAFTVCRCGLSSSSLSLS</sequence>
<dbReference type="EMBL" id="CP007151">
    <property type="protein sequence ID" value="AHI30067.1"/>
    <property type="molecule type" value="Genomic_DNA"/>
</dbReference>
<dbReference type="InterPro" id="IPR050204">
    <property type="entry name" value="AraC_XylS_family_regulators"/>
</dbReference>
<dbReference type="InterPro" id="IPR009057">
    <property type="entry name" value="Homeodomain-like_sf"/>
</dbReference>
<comment type="function">
    <text evidence="4">Regulatory protein of the TOL plasmid xyl operons. XylS activates the xylXYZLTEGFJQKIH operon required for the degradation of toluene, m-xylene and p-xylene.</text>
</comment>